<evidence type="ECO:0000313" key="3">
    <source>
        <dbReference type="EMBL" id="OGG56094.1"/>
    </source>
</evidence>
<dbReference type="InterPro" id="IPR011047">
    <property type="entry name" value="Quinoprotein_ADH-like_sf"/>
</dbReference>
<evidence type="ECO:0000256" key="1">
    <source>
        <dbReference type="SAM" id="Coils"/>
    </source>
</evidence>
<comment type="caution">
    <text evidence="3">The sequence shown here is derived from an EMBL/GenBank/DDBJ whole genome shotgun (WGS) entry which is preliminary data.</text>
</comment>
<name>A0A1F6D3S5_HANXR</name>
<accession>A0A1F6D3S5</accession>
<dbReference type="AlphaFoldDB" id="A0A1F6D3S5"/>
<protein>
    <submittedName>
        <fullName evidence="3">Uncharacterized protein</fullName>
    </submittedName>
</protein>
<evidence type="ECO:0000256" key="2">
    <source>
        <dbReference type="SAM" id="MobiDB-lite"/>
    </source>
</evidence>
<dbReference type="SUPFAM" id="SSF50998">
    <property type="entry name" value="Quinoprotein alcohol dehydrogenase-like"/>
    <property type="match status" value="1"/>
</dbReference>
<sequence>MQLPPENIAPVYAKLKDLHLTTPLVSGGQATARIVAPDLYRDQAARLQKAVQDLTGVALPIVRDDAPEVAVPIRGNLILLGNRSTNRTIEELYNRYFTLLDLRYPGPEGYEVRTLHNPFGGGHNAVFAGGSDVAGVDAATDALIEVLRKAGGERGRLSVGWLMEIRLGKGITVPTELTAFETWEASAGYGSIGYFGWNSISKRMAMYYMTGDPLHAREALRLSFPDERAFEEITRIDEERIEDKRQPLSGPYHYNTHMMILFWDLIEESPVFSDEERLRVTNAFSRQFAHPQEWGWRRQIHEKVVRGEAPTEAWAAPPAQVGSRHGQWSAIGLFCLGRYFQRDYSHLLWDHCVAAAKWHFSPLHEHTWVAGEHDNLFWYNTGMAPILTYMLLTGDRRPFENGGVKSLLRGQDILASGRQPDWALRSGALDFFHKAAYLTRDGRWLLYRQRTGVDVEVFRLGQSFWPEERLAPAPPEDLMGRWGIQPLPEPLWRTRKTGFSPEESFFFGSFRSATDASGDFVLIKGFNGASRNPYHTFTVLELRLNGYTLLRGYRNQVQARLDGLVEPHIAMDAALRHSDVTGGTAIVTAEVPDAAFCAWRRTLVQRTGRYALFVDDLTFRSGGDGMEVEILFETEGQAEASPDGPITFKAPTEVWDRVAAPARIWPADRMRTTPRGKVITTSWMGSVRAGERRTFFSLVGLEANGCLRLSDRAAILEAPGPALSVAGGHAGVEGELTVVAGDHLYGRRVTKVALDGTLLKAGAPVDVDWDFEKGVLHIVASKDIQVEIAAKAEGRRQTSPPSPLPEGEGREKPAPPSPLGKGAGGVGRTFSLSAGRHCFEGVFPDADVLKRTRERLEGLLKEAKMNRDRQDAQERGKPVVRVPPLSVGLDADVGGKVLDLVPVSMPGGTLLYAAEGQTVHVLGTDGKEVRRLSTDGPVRMLRWWPEHRLLLAGCADEKVIAFDEAGQRQWTFVSEMDPAVFRAAKQYWFKSAPGHEGVHGLHTGVFLDGRSQAFVGSACTLEVLNERGELIRRRAVFWGPGAVFEIVDGPDGGLNLLIGRDITDGAHLAMINNRDLETVRHGFQTVPEGSTYVPGWMSMNRSHIFYEDLDGDGVREVCSEITGSWNRVTVWTAEGKALHDVSFGPGDFIPAKNIRDIDVADLDGDGKKEIVVATSGGIVVALTHRCEKVWAARLDSPATVLKCAGGPWVFAGCEDGGVVVLDGKGRRVRSGRVEGVPTRIEEVDGAVVMGTDKGQVRGFRIE</sequence>
<dbReference type="InterPro" id="IPR013517">
    <property type="entry name" value="FG-GAP"/>
</dbReference>
<evidence type="ECO:0000313" key="4">
    <source>
        <dbReference type="Proteomes" id="UP000178606"/>
    </source>
</evidence>
<feature type="coiled-coil region" evidence="1">
    <location>
        <begin position="846"/>
        <end position="873"/>
    </location>
</feature>
<reference evidence="3 4" key="1">
    <citation type="journal article" date="2016" name="Nat. Commun.">
        <title>Thousands of microbial genomes shed light on interconnected biogeochemical processes in an aquifer system.</title>
        <authorList>
            <person name="Anantharaman K."/>
            <person name="Brown C.T."/>
            <person name="Hug L.A."/>
            <person name="Sharon I."/>
            <person name="Castelle C.J."/>
            <person name="Probst A.J."/>
            <person name="Thomas B.C."/>
            <person name="Singh A."/>
            <person name="Wilkins M.J."/>
            <person name="Karaoz U."/>
            <person name="Brodie E.L."/>
            <person name="Williams K.H."/>
            <person name="Hubbard S.S."/>
            <person name="Banfield J.F."/>
        </authorList>
    </citation>
    <scope>NUCLEOTIDE SEQUENCE [LARGE SCALE GENOMIC DNA]</scope>
    <source>
        <strain evidence="4">RIFCSPLOWO2_12_FULL_64_10</strain>
    </source>
</reference>
<dbReference type="EMBL" id="MFKF01000048">
    <property type="protein sequence ID" value="OGG56094.1"/>
    <property type="molecule type" value="Genomic_DNA"/>
</dbReference>
<dbReference type="Gene3D" id="2.130.10.10">
    <property type="entry name" value="YVTN repeat-like/Quinoprotein amine dehydrogenase"/>
    <property type="match status" value="1"/>
</dbReference>
<dbReference type="Pfam" id="PF13517">
    <property type="entry name" value="FG-GAP_3"/>
    <property type="match status" value="1"/>
</dbReference>
<organism evidence="3 4">
    <name type="scientific">Handelsmanbacteria sp. (strain RIFCSPLOWO2_12_FULL_64_10)</name>
    <dbReference type="NCBI Taxonomy" id="1817868"/>
    <lineage>
        <taxon>Bacteria</taxon>
        <taxon>Candidatus Handelsmaniibacteriota</taxon>
    </lineage>
</organism>
<dbReference type="InterPro" id="IPR015943">
    <property type="entry name" value="WD40/YVTN_repeat-like_dom_sf"/>
</dbReference>
<feature type="region of interest" description="Disordered" evidence="2">
    <location>
        <begin position="790"/>
        <end position="826"/>
    </location>
</feature>
<proteinExistence type="predicted"/>
<keyword evidence="1" id="KW-0175">Coiled coil</keyword>
<dbReference type="Proteomes" id="UP000178606">
    <property type="component" value="Unassembled WGS sequence"/>
</dbReference>
<gene>
    <name evidence="3" type="ORF">A3F84_01395</name>
</gene>